<keyword evidence="3" id="KW-0808">Transferase</keyword>
<feature type="transmembrane region" description="Helical" evidence="8">
    <location>
        <begin position="12"/>
        <end position="33"/>
    </location>
</feature>
<protein>
    <submittedName>
        <fullName evidence="9">Glycosyltransferase family 87 protein</fullName>
    </submittedName>
</protein>
<evidence type="ECO:0000256" key="3">
    <source>
        <dbReference type="ARBA" id="ARBA00022679"/>
    </source>
</evidence>
<keyword evidence="2" id="KW-1003">Cell membrane</keyword>
<dbReference type="RefSeq" id="WP_398279576.1">
    <property type="nucleotide sequence ID" value="NZ_JBITLV010000003.1"/>
</dbReference>
<name>A0ABW8AMM4_9ACTN</name>
<dbReference type="Proteomes" id="UP001612915">
    <property type="component" value="Unassembled WGS sequence"/>
</dbReference>
<evidence type="ECO:0000256" key="2">
    <source>
        <dbReference type="ARBA" id="ARBA00022475"/>
    </source>
</evidence>
<dbReference type="EMBL" id="JBITLV010000003">
    <property type="protein sequence ID" value="MFI7587592.1"/>
    <property type="molecule type" value="Genomic_DNA"/>
</dbReference>
<comment type="similarity">
    <text evidence="7">Belongs to the glycosyltransferase 87 family.</text>
</comment>
<evidence type="ECO:0000256" key="5">
    <source>
        <dbReference type="ARBA" id="ARBA00022989"/>
    </source>
</evidence>
<feature type="transmembrane region" description="Helical" evidence="8">
    <location>
        <begin position="165"/>
        <end position="198"/>
    </location>
</feature>
<sequence length="444" mass="48197">MAPGSSRTVRRAGTGALAVVVLLTLIGLGGGLATKAACLSSVRTPDGAVSIDWNDYRQYRDYCYSDTIPLYGLERLADGGFPYKTAWVDPGGGELRYMEYPVVTGLLQYGVMRVTKAWLVATGQAENPDPPEVVVYFLIMALVLAAAWLAAVLATRPLLEKPWHIALVALSPLVVVHAFTNFDTLAVALAMGGLLAWARGRPGWAGLLLGLGAAAKLYPLLLLGPLLVLCWRDHRMRAWREAALSTLAGWLVVNGPIAVLYPRGWWEFFRLNSTRAADHDSVYNAISVLTGWPGFDGPLAAGQSPRILNAVSLGLFLLLCLAIGALGFLAKQRPPLAALTFLTVAAFLLTNKVWSPQYSLWLVPLAVLALPKVVPLLAWMSFDAYLWYPRLQYFLGLAEPGQGTTPEHFVTVVLIRDGLVLLLCALVVARIVRGRYPERDPAEG</sequence>
<comment type="subcellular location">
    <subcellularLocation>
        <location evidence="1">Cell membrane</location>
        <topology evidence="1">Multi-pass membrane protein</topology>
    </subcellularLocation>
</comment>
<feature type="transmembrane region" description="Helical" evidence="8">
    <location>
        <begin position="242"/>
        <end position="261"/>
    </location>
</feature>
<feature type="transmembrane region" description="Helical" evidence="8">
    <location>
        <begin position="281"/>
        <end position="300"/>
    </location>
</feature>
<gene>
    <name evidence="9" type="ORF">ACIB24_11010</name>
</gene>
<reference evidence="9 10" key="1">
    <citation type="submission" date="2024-10" db="EMBL/GenBank/DDBJ databases">
        <title>The Natural Products Discovery Center: Release of the First 8490 Sequenced Strains for Exploring Actinobacteria Biosynthetic Diversity.</title>
        <authorList>
            <person name="Kalkreuter E."/>
            <person name="Kautsar S.A."/>
            <person name="Yang D."/>
            <person name="Bader C.D."/>
            <person name="Teijaro C.N."/>
            <person name="Fluegel L."/>
            <person name="Davis C.M."/>
            <person name="Simpson J.R."/>
            <person name="Lauterbach L."/>
            <person name="Steele A.D."/>
            <person name="Gui C."/>
            <person name="Meng S."/>
            <person name="Li G."/>
            <person name="Viehrig K."/>
            <person name="Ye F."/>
            <person name="Su P."/>
            <person name="Kiefer A.F."/>
            <person name="Nichols A."/>
            <person name="Cepeda A.J."/>
            <person name="Yan W."/>
            <person name="Fan B."/>
            <person name="Jiang Y."/>
            <person name="Adhikari A."/>
            <person name="Zheng C.-J."/>
            <person name="Schuster L."/>
            <person name="Cowan T.M."/>
            <person name="Smanski M.J."/>
            <person name="Chevrette M.G."/>
            <person name="De Carvalho L.P.S."/>
            <person name="Shen B."/>
        </authorList>
    </citation>
    <scope>NUCLEOTIDE SEQUENCE [LARGE SCALE GENOMIC DNA]</scope>
    <source>
        <strain evidence="9 10">NPDC049639</strain>
    </source>
</reference>
<evidence type="ECO:0000256" key="6">
    <source>
        <dbReference type="ARBA" id="ARBA00023136"/>
    </source>
</evidence>
<feature type="transmembrane region" description="Helical" evidence="8">
    <location>
        <begin position="307"/>
        <end position="330"/>
    </location>
</feature>
<comment type="caution">
    <text evidence="9">The sequence shown here is derived from an EMBL/GenBank/DDBJ whole genome shotgun (WGS) entry which is preliminary data.</text>
</comment>
<accession>A0ABW8AMM4</accession>
<keyword evidence="6 8" id="KW-0472">Membrane</keyword>
<dbReference type="InterPro" id="IPR018584">
    <property type="entry name" value="GT87"/>
</dbReference>
<evidence type="ECO:0000256" key="4">
    <source>
        <dbReference type="ARBA" id="ARBA00022692"/>
    </source>
</evidence>
<dbReference type="Pfam" id="PF09594">
    <property type="entry name" value="GT87"/>
    <property type="match status" value="1"/>
</dbReference>
<feature type="transmembrane region" description="Helical" evidence="8">
    <location>
        <begin position="204"/>
        <end position="230"/>
    </location>
</feature>
<feature type="transmembrane region" description="Helical" evidence="8">
    <location>
        <begin position="336"/>
        <end position="354"/>
    </location>
</feature>
<evidence type="ECO:0000256" key="7">
    <source>
        <dbReference type="ARBA" id="ARBA00024033"/>
    </source>
</evidence>
<organism evidence="9 10">
    <name type="scientific">Spongisporangium articulatum</name>
    <dbReference type="NCBI Taxonomy" id="3362603"/>
    <lineage>
        <taxon>Bacteria</taxon>
        <taxon>Bacillati</taxon>
        <taxon>Actinomycetota</taxon>
        <taxon>Actinomycetes</taxon>
        <taxon>Kineosporiales</taxon>
        <taxon>Kineosporiaceae</taxon>
        <taxon>Spongisporangium</taxon>
    </lineage>
</organism>
<dbReference type="InterPro" id="IPR016570">
    <property type="entry name" value="UCP010361"/>
</dbReference>
<evidence type="ECO:0000256" key="1">
    <source>
        <dbReference type="ARBA" id="ARBA00004651"/>
    </source>
</evidence>
<evidence type="ECO:0000313" key="9">
    <source>
        <dbReference type="EMBL" id="MFI7587592.1"/>
    </source>
</evidence>
<dbReference type="PIRSF" id="PIRSF010361">
    <property type="entry name" value="UCP010361"/>
    <property type="match status" value="1"/>
</dbReference>
<keyword evidence="10" id="KW-1185">Reference proteome</keyword>
<evidence type="ECO:0000313" key="10">
    <source>
        <dbReference type="Proteomes" id="UP001612915"/>
    </source>
</evidence>
<proteinExistence type="inferred from homology"/>
<keyword evidence="4 8" id="KW-0812">Transmembrane</keyword>
<feature type="transmembrane region" description="Helical" evidence="8">
    <location>
        <begin position="133"/>
        <end position="153"/>
    </location>
</feature>
<keyword evidence="5 8" id="KW-1133">Transmembrane helix</keyword>
<feature type="transmembrane region" description="Helical" evidence="8">
    <location>
        <begin position="361"/>
        <end position="388"/>
    </location>
</feature>
<evidence type="ECO:0000256" key="8">
    <source>
        <dbReference type="SAM" id="Phobius"/>
    </source>
</evidence>
<feature type="transmembrane region" description="Helical" evidence="8">
    <location>
        <begin position="408"/>
        <end position="429"/>
    </location>
</feature>